<dbReference type="InterPro" id="IPR004855">
    <property type="entry name" value="TFIIA_asu/bsu"/>
</dbReference>
<comment type="caution">
    <text evidence="6">The sequence shown here is derived from an EMBL/GenBank/DDBJ whole genome shotgun (WGS) entry which is preliminary data.</text>
</comment>
<evidence type="ECO:0000256" key="3">
    <source>
        <dbReference type="ARBA" id="ARBA00023163"/>
    </source>
</evidence>
<keyword evidence="3" id="KW-0804">Transcription</keyword>
<evidence type="ECO:0000313" key="7">
    <source>
        <dbReference type="Proteomes" id="UP001141806"/>
    </source>
</evidence>
<dbReference type="Pfam" id="PF03153">
    <property type="entry name" value="TFIIA"/>
    <property type="match status" value="1"/>
</dbReference>
<name>A0A9Q0KCE3_9MAGN</name>
<feature type="region of interest" description="Disordered" evidence="5">
    <location>
        <begin position="157"/>
        <end position="180"/>
    </location>
</feature>
<dbReference type="Proteomes" id="UP001141806">
    <property type="component" value="Unassembled WGS sequence"/>
</dbReference>
<dbReference type="InterPro" id="IPR009088">
    <property type="entry name" value="TFIIA_b-brl"/>
</dbReference>
<reference evidence="6" key="1">
    <citation type="journal article" date="2023" name="Plant J.">
        <title>The genome of the king protea, Protea cynaroides.</title>
        <authorList>
            <person name="Chang J."/>
            <person name="Duong T.A."/>
            <person name="Schoeman C."/>
            <person name="Ma X."/>
            <person name="Roodt D."/>
            <person name="Barker N."/>
            <person name="Li Z."/>
            <person name="Van de Peer Y."/>
            <person name="Mizrachi E."/>
        </authorList>
    </citation>
    <scope>NUCLEOTIDE SEQUENCE</scope>
    <source>
        <tissue evidence="6">Young leaves</tissue>
    </source>
</reference>
<dbReference type="PANTHER" id="PTHR12694">
    <property type="entry name" value="TRANSCRIPTION INITIATION FACTOR IIA SUBUNIT 1"/>
    <property type="match status" value="1"/>
</dbReference>
<dbReference type="SMART" id="SM01371">
    <property type="entry name" value="TFIIA"/>
    <property type="match status" value="1"/>
</dbReference>
<dbReference type="PANTHER" id="PTHR12694:SF8">
    <property type="entry name" value="TRANSCRIPTION INITIATION FACTOR IIA SUBUNIT 1"/>
    <property type="match status" value="1"/>
</dbReference>
<dbReference type="OrthoDB" id="6275927at2759"/>
<feature type="compositionally biased region" description="Acidic residues" evidence="5">
    <location>
        <begin position="358"/>
        <end position="373"/>
    </location>
</feature>
<evidence type="ECO:0000256" key="5">
    <source>
        <dbReference type="SAM" id="MobiDB-lite"/>
    </source>
</evidence>
<feature type="region of interest" description="Disordered" evidence="5">
    <location>
        <begin position="217"/>
        <end position="238"/>
    </location>
</feature>
<gene>
    <name evidence="6" type="ORF">NE237_014472</name>
</gene>
<comment type="similarity">
    <text evidence="2">Belongs to the TFIIA subunit 1 family.</text>
</comment>
<evidence type="ECO:0000256" key="4">
    <source>
        <dbReference type="ARBA" id="ARBA00023242"/>
    </source>
</evidence>
<protein>
    <submittedName>
        <fullName evidence="6">Uncharacterized protein</fullName>
    </submittedName>
</protein>
<evidence type="ECO:0000256" key="1">
    <source>
        <dbReference type="ARBA" id="ARBA00004123"/>
    </source>
</evidence>
<dbReference type="Gene3D" id="2.30.18.10">
    <property type="entry name" value="Transcription factor IIA (TFIIA), beta-barrel domain"/>
    <property type="match status" value="1"/>
</dbReference>
<sequence>MEKNTSATYLHVAEDLLSKLSDEGFEDSVLTELQVEWEFKMVQREVIDNPIKRNSASRGSGVPTLVQDLKVPYEGTEKYKASTAEPIFPPMPFAVESGRNHCMPGGSAKYGTVSDSGPAPDMMTGRIGRPAYMQPPCPLMTQRPLGVDVTVVKEEAREEDEGGGMCQPQNGTVSDSGPAPDMMTERIGRPAPYMQPPCPWMNQRPLGVDVTVVNEEAKEEDRGRGMSQPQSPIPMKDFSMMTSGKRKREEYPPHVVPDGHIPQQDGAGDVSLDSSQEMVSVPKDSANEVHSQPLHDRFKIQERRNVDSVIASIFKMKQAFASIPQYDGYDDVNDDGFRTEDYSTPSCHVGSPKPVENEALEDEDPPLNEDDNDNDGRGDLGQGDEETADLVLAQFVKVSRTKSIWRCSLKDGFMRLNNKDILFTTANGVFEFGGC</sequence>
<dbReference type="SUPFAM" id="SSF50784">
    <property type="entry name" value="Transcription factor IIA (TFIIA), beta-barrel domain"/>
    <property type="match status" value="1"/>
</dbReference>
<evidence type="ECO:0000313" key="6">
    <source>
        <dbReference type="EMBL" id="KAJ4967771.1"/>
    </source>
</evidence>
<keyword evidence="4" id="KW-0539">Nucleus</keyword>
<organism evidence="6 7">
    <name type="scientific">Protea cynaroides</name>
    <dbReference type="NCBI Taxonomy" id="273540"/>
    <lineage>
        <taxon>Eukaryota</taxon>
        <taxon>Viridiplantae</taxon>
        <taxon>Streptophyta</taxon>
        <taxon>Embryophyta</taxon>
        <taxon>Tracheophyta</taxon>
        <taxon>Spermatophyta</taxon>
        <taxon>Magnoliopsida</taxon>
        <taxon>Proteales</taxon>
        <taxon>Proteaceae</taxon>
        <taxon>Protea</taxon>
    </lineage>
</organism>
<feature type="region of interest" description="Disordered" evidence="5">
    <location>
        <begin position="332"/>
        <end position="383"/>
    </location>
</feature>
<dbReference type="EMBL" id="JAMYWD010000006">
    <property type="protein sequence ID" value="KAJ4967771.1"/>
    <property type="molecule type" value="Genomic_DNA"/>
</dbReference>
<dbReference type="GO" id="GO:0006367">
    <property type="term" value="P:transcription initiation at RNA polymerase II promoter"/>
    <property type="evidence" value="ECO:0007669"/>
    <property type="project" value="InterPro"/>
</dbReference>
<comment type="subcellular location">
    <subcellularLocation>
        <location evidence="1">Nucleus</location>
    </subcellularLocation>
</comment>
<dbReference type="AlphaFoldDB" id="A0A9Q0KCE3"/>
<accession>A0A9Q0KCE3</accession>
<dbReference type="GO" id="GO:0005672">
    <property type="term" value="C:transcription factor TFIIA complex"/>
    <property type="evidence" value="ECO:0007669"/>
    <property type="project" value="InterPro"/>
</dbReference>
<proteinExistence type="inferred from homology"/>
<keyword evidence="7" id="KW-1185">Reference proteome</keyword>
<evidence type="ECO:0000256" key="2">
    <source>
        <dbReference type="ARBA" id="ARBA00010059"/>
    </source>
</evidence>